<dbReference type="InParanoid" id="A0A6J2XVD2"/>
<dbReference type="AlphaFoldDB" id="A0A6J2XVD2"/>
<keyword evidence="1" id="KW-1185">Reference proteome</keyword>
<proteinExistence type="predicted"/>
<reference evidence="2" key="1">
    <citation type="submission" date="2025-08" db="UniProtKB">
        <authorList>
            <consortium name="RefSeq"/>
        </authorList>
    </citation>
    <scope>IDENTIFICATION</scope>
    <source>
        <tissue evidence="2">Gonads</tissue>
    </source>
</reference>
<protein>
    <submittedName>
        <fullName evidence="2">Uncharacterized protein LOC115881600</fullName>
    </submittedName>
</protein>
<name>A0A6J2XVD2_SITOR</name>
<dbReference type="Proteomes" id="UP000504635">
    <property type="component" value="Unplaced"/>
</dbReference>
<accession>A0A6J2XVD2</accession>
<sequence>MEQLLPKNKVYLDEEVKEEYPTACISAKDSSCIDFRKHQNLLLVCYHCGDHNLSYGNKYFWHRCAYFQHFYCYYCFDHSLKRYNHTCVDGSPIHDETRTIEHLLCGKIKFECRWEKCKKIFGGSTLKHHELSCELQPERECPVESCNWSGRLDIMQRDHFKEHENFKLIFRNVILKLESGITYFLMILDKFVRVSYSSEQLGEVYEHNFDLEVAKEKLEYARAVGLVSTNHLLLKKVEGKDSVKSLRKTVVIFVYFEGK</sequence>
<dbReference type="KEGG" id="soy:115881600"/>
<evidence type="ECO:0000313" key="1">
    <source>
        <dbReference type="Proteomes" id="UP000504635"/>
    </source>
</evidence>
<gene>
    <name evidence="2" type="primary">LOC115881600</name>
</gene>
<dbReference type="OrthoDB" id="6705206at2759"/>
<dbReference type="SUPFAM" id="SSF49599">
    <property type="entry name" value="TRAF domain-like"/>
    <property type="match status" value="1"/>
</dbReference>
<dbReference type="RefSeq" id="XP_030755006.1">
    <property type="nucleotide sequence ID" value="XM_030899146.1"/>
</dbReference>
<organism evidence="1 2">
    <name type="scientific">Sitophilus oryzae</name>
    <name type="common">Rice weevil</name>
    <name type="synonym">Curculio oryzae</name>
    <dbReference type="NCBI Taxonomy" id="7048"/>
    <lineage>
        <taxon>Eukaryota</taxon>
        <taxon>Metazoa</taxon>
        <taxon>Ecdysozoa</taxon>
        <taxon>Arthropoda</taxon>
        <taxon>Hexapoda</taxon>
        <taxon>Insecta</taxon>
        <taxon>Pterygota</taxon>
        <taxon>Neoptera</taxon>
        <taxon>Endopterygota</taxon>
        <taxon>Coleoptera</taxon>
        <taxon>Polyphaga</taxon>
        <taxon>Cucujiformia</taxon>
        <taxon>Curculionidae</taxon>
        <taxon>Dryophthorinae</taxon>
        <taxon>Sitophilus</taxon>
    </lineage>
</organism>
<evidence type="ECO:0000313" key="2">
    <source>
        <dbReference type="RefSeq" id="XP_030755006.1"/>
    </source>
</evidence>
<dbReference type="GeneID" id="115881600"/>